<evidence type="ECO:0000313" key="1">
    <source>
        <dbReference type="EMBL" id="BCZ49436.1"/>
    </source>
</evidence>
<name>A0ABM7TEQ7_9CLOT</name>
<reference evidence="2" key="1">
    <citation type="submission" date="2021-07" db="EMBL/GenBank/DDBJ databases">
        <title>Complete genome sequencing of a Clostridium isolate.</title>
        <authorList>
            <person name="Ueki A."/>
            <person name="Tonouchi A."/>
        </authorList>
    </citation>
    <scope>NUCLEOTIDE SEQUENCE [LARGE SCALE GENOMIC DNA]</scope>
    <source>
        <strain evidence="2">C5S11</strain>
    </source>
</reference>
<proteinExistence type="predicted"/>
<evidence type="ECO:0000313" key="2">
    <source>
        <dbReference type="Proteomes" id="UP000824633"/>
    </source>
</evidence>
<accession>A0ABM7TEQ7</accession>
<dbReference type="RefSeq" id="WP_224035618.1">
    <property type="nucleotide sequence ID" value="NZ_AP024849.1"/>
</dbReference>
<gene>
    <name evidence="1" type="ORF">psyc5s11_55030</name>
</gene>
<dbReference type="EMBL" id="AP024849">
    <property type="protein sequence ID" value="BCZ49436.1"/>
    <property type="molecule type" value="Genomic_DNA"/>
</dbReference>
<dbReference type="Pfam" id="PF10934">
    <property type="entry name" value="Sheath_initiator"/>
    <property type="match status" value="1"/>
</dbReference>
<keyword evidence="2" id="KW-1185">Reference proteome</keyword>
<dbReference type="Proteomes" id="UP000824633">
    <property type="component" value="Chromosome"/>
</dbReference>
<organism evidence="1 2">
    <name type="scientific">Clostridium gelidum</name>
    <dbReference type="NCBI Taxonomy" id="704125"/>
    <lineage>
        <taxon>Bacteria</taxon>
        <taxon>Bacillati</taxon>
        <taxon>Bacillota</taxon>
        <taxon>Clostridia</taxon>
        <taxon>Eubacteriales</taxon>
        <taxon>Clostridiaceae</taxon>
        <taxon>Clostridium</taxon>
    </lineage>
</organism>
<protein>
    <recommendedName>
        <fullName evidence="3">DUF2634 domain-containing protein</fullName>
    </recommendedName>
</protein>
<evidence type="ECO:0008006" key="3">
    <source>
        <dbReference type="Google" id="ProtNLM"/>
    </source>
</evidence>
<dbReference type="InterPro" id="IPR020288">
    <property type="entry name" value="Sheath_initiator"/>
</dbReference>
<sequence length="139" mass="15420">MVDLITTVGSFPTTETTITVPKEFAWDFDNNDFLLVDGKFQIVTGKEALKVWIRKALKTPNSIYAAYSTDYGSNLDSLVGTRLSISLIESESKRIVWECISINTHITGMNNFSVNTTKDILTISFTALTDQGEVTITNV</sequence>